<evidence type="ECO:0000313" key="3">
    <source>
        <dbReference type="Proteomes" id="UP000037035"/>
    </source>
</evidence>
<comment type="caution">
    <text evidence="2">The sequence shown here is derived from an EMBL/GenBank/DDBJ whole genome shotgun (WGS) entry which is preliminary data.</text>
</comment>
<feature type="region of interest" description="Disordered" evidence="1">
    <location>
        <begin position="409"/>
        <end position="436"/>
    </location>
</feature>
<evidence type="ECO:0000313" key="2">
    <source>
        <dbReference type="EMBL" id="KNZ51705.1"/>
    </source>
</evidence>
<dbReference type="OrthoDB" id="2507382at2759"/>
<dbReference type="VEuPathDB" id="FungiDB:VP01_3854g3"/>
<name>A0A0L6UUZ8_9BASI</name>
<dbReference type="Proteomes" id="UP000037035">
    <property type="component" value="Unassembled WGS sequence"/>
</dbReference>
<organism evidence="2 3">
    <name type="scientific">Puccinia sorghi</name>
    <dbReference type="NCBI Taxonomy" id="27349"/>
    <lineage>
        <taxon>Eukaryota</taxon>
        <taxon>Fungi</taxon>
        <taxon>Dikarya</taxon>
        <taxon>Basidiomycota</taxon>
        <taxon>Pucciniomycotina</taxon>
        <taxon>Pucciniomycetes</taxon>
        <taxon>Pucciniales</taxon>
        <taxon>Pucciniaceae</taxon>
        <taxon>Puccinia</taxon>
    </lineage>
</organism>
<gene>
    <name evidence="2" type="ORF">VP01_3854g3</name>
</gene>
<sequence length="556" mass="64086">LQVLVLSEMNHHHKIRLAILAQQKCRLKPNSNFPIPTNTLLELWSTALSIKQPSITWIHWLFHSTLNQKHPTIQNHTQINRYLAIAIGLIIRQPDHNQHLTSCLAAIQHWQQNNNQPISIELEHRRLQILQRLALPSSPESSSSHDPYVVSTLLRSHSHRPQDVLQQLNGDQEHLLRTISVSCRSKGQLIHRTQPDGPYQPLSSAQFHQLISDNPQPSLWKTGLILSQAECLVGQIGMIIQEPPHLHSQGGAVQEILERLRELLDLSLSSDAPQEANLYGGRLEAHRLLRRQADGLETILQHLLLSPREASVDFPLVFELIEGALERRGPDMVRPRTWKLLLSSHLKLSTQWSGNAGLERLFHLATLWATRILVEQNPHEACTPIQFKKLMPGDMGLTMIERVLFPTDEEHSKGKQPASSSDQQQQQQQQQHDGDGDEFERLVARIHTMNRFLHSLGSPRRFRDRRLMRLIFLSVQKRHNPSRNLSLEQHLDNPQYQQPWSFVGLDWWNRTDVWRELEFRLSPSSLPVLPAQPPPQSQEVEEKAEELVELFRDKLR</sequence>
<dbReference type="AlphaFoldDB" id="A0A0L6UUZ8"/>
<reference evidence="2 3" key="1">
    <citation type="submission" date="2015-08" db="EMBL/GenBank/DDBJ databases">
        <title>Next Generation Sequencing and Analysis of the Genome of Puccinia sorghi L Schw, the Causal Agent of Maize Common Rust.</title>
        <authorList>
            <person name="Rochi L."/>
            <person name="Burguener G."/>
            <person name="Darino M."/>
            <person name="Turjanski A."/>
            <person name="Kreff E."/>
            <person name="Dieguez M.J."/>
            <person name="Sacco F."/>
        </authorList>
    </citation>
    <scope>NUCLEOTIDE SEQUENCE [LARGE SCALE GENOMIC DNA]</scope>
    <source>
        <strain evidence="2 3">RO10H11247</strain>
    </source>
</reference>
<dbReference type="EMBL" id="LAVV01008895">
    <property type="protein sequence ID" value="KNZ51705.1"/>
    <property type="molecule type" value="Genomic_DNA"/>
</dbReference>
<evidence type="ECO:0000256" key="1">
    <source>
        <dbReference type="SAM" id="MobiDB-lite"/>
    </source>
</evidence>
<dbReference type="STRING" id="27349.A0A0L6UUZ8"/>
<proteinExistence type="predicted"/>
<feature type="non-terminal residue" evidence="2">
    <location>
        <position position="1"/>
    </location>
</feature>
<keyword evidence="3" id="KW-1185">Reference proteome</keyword>
<accession>A0A0L6UUZ8</accession>
<protein>
    <submittedName>
        <fullName evidence="2">Uncharacterized protein</fullName>
    </submittedName>
</protein>